<protein>
    <submittedName>
        <fullName evidence="1">Uncharacterized protein</fullName>
    </submittedName>
</protein>
<gene>
    <name evidence="1" type="ORF">EXIGLDRAFT_53336</name>
</gene>
<evidence type="ECO:0000313" key="1">
    <source>
        <dbReference type="EMBL" id="KZV93198.1"/>
    </source>
</evidence>
<dbReference type="AlphaFoldDB" id="A0A165IC78"/>
<reference evidence="1 2" key="1">
    <citation type="journal article" date="2016" name="Mol. Biol. Evol.">
        <title>Comparative Genomics of Early-Diverging Mushroom-Forming Fungi Provides Insights into the Origins of Lignocellulose Decay Capabilities.</title>
        <authorList>
            <person name="Nagy L.G."/>
            <person name="Riley R."/>
            <person name="Tritt A."/>
            <person name="Adam C."/>
            <person name="Daum C."/>
            <person name="Floudas D."/>
            <person name="Sun H."/>
            <person name="Yadav J.S."/>
            <person name="Pangilinan J."/>
            <person name="Larsson K.H."/>
            <person name="Matsuura K."/>
            <person name="Barry K."/>
            <person name="Labutti K."/>
            <person name="Kuo R."/>
            <person name="Ohm R.A."/>
            <person name="Bhattacharya S.S."/>
            <person name="Shirouzu T."/>
            <person name="Yoshinaga Y."/>
            <person name="Martin F.M."/>
            <person name="Grigoriev I.V."/>
            <person name="Hibbett D.S."/>
        </authorList>
    </citation>
    <scope>NUCLEOTIDE SEQUENCE [LARGE SCALE GENOMIC DNA]</scope>
    <source>
        <strain evidence="1 2">HHB12029</strain>
    </source>
</reference>
<sequence>MPRAERRNRVDFCRTQQSQSVVLRCAYSPLYSYFSISSRARASRSGCRRDARRARPFQPRGLSEYALLASSRCYQLLGGPFSDDAAVMEELRDVFRTRPRAATTSRYVYHSQSTLAHAHNALAAANTFDVA</sequence>
<keyword evidence="2" id="KW-1185">Reference proteome</keyword>
<name>A0A165IC78_EXIGL</name>
<proteinExistence type="predicted"/>
<evidence type="ECO:0000313" key="2">
    <source>
        <dbReference type="Proteomes" id="UP000077266"/>
    </source>
</evidence>
<accession>A0A165IC78</accession>
<organism evidence="1 2">
    <name type="scientific">Exidia glandulosa HHB12029</name>
    <dbReference type="NCBI Taxonomy" id="1314781"/>
    <lineage>
        <taxon>Eukaryota</taxon>
        <taxon>Fungi</taxon>
        <taxon>Dikarya</taxon>
        <taxon>Basidiomycota</taxon>
        <taxon>Agaricomycotina</taxon>
        <taxon>Agaricomycetes</taxon>
        <taxon>Auriculariales</taxon>
        <taxon>Exidiaceae</taxon>
        <taxon>Exidia</taxon>
    </lineage>
</organism>
<dbReference type="InParanoid" id="A0A165IC78"/>
<dbReference type="Proteomes" id="UP000077266">
    <property type="component" value="Unassembled WGS sequence"/>
</dbReference>
<dbReference type="EMBL" id="KV425994">
    <property type="protein sequence ID" value="KZV93198.1"/>
    <property type="molecule type" value="Genomic_DNA"/>
</dbReference>